<dbReference type="InterPro" id="IPR051125">
    <property type="entry name" value="ABC-4/HrtB_transporter"/>
</dbReference>
<evidence type="ECO:0000256" key="2">
    <source>
        <dbReference type="ARBA" id="ARBA00008697"/>
    </source>
</evidence>
<comment type="similarity">
    <text evidence="2">Belongs to the ABC-4 integral membrane protein family. HrtB subfamily.</text>
</comment>
<dbReference type="EMBL" id="SCWB01000017">
    <property type="protein sequence ID" value="TDM07108.1"/>
    <property type="molecule type" value="Genomic_DNA"/>
</dbReference>
<dbReference type="Proteomes" id="UP000294802">
    <property type="component" value="Unassembled WGS sequence"/>
</dbReference>
<keyword evidence="8 11" id="KW-1133">Transmembrane helix</keyword>
<keyword evidence="9 11" id="KW-0472">Membrane</keyword>
<sequence length="348" mass="38550">MKLALKELSYYKMKYLLITAILFLLAFLVLFVTSLAQGLSQDNISMIDHMNAERYVIAKDADHQLTQSALSETDAAILKDKHIDTLSMQLLTMTNNISVAAIYSKEAQNRTVVQGHMPKTEHEMAVDASLRETLDLNDTMTVKSKKSSDKPMKYRITGFIEKEMYAHTPVAVVTKSGFERFNPAVTPNIGLLKKNSPSLNDSLNSAEVISQNQLKKGIPSYEAEQMPLQLMVVFLFVISAIVISAFFYVITIQKTNEYGILKAIGMKNGKIVRVILTEIIFTTFVGVATAIILTVIIAQFMPVTMPFHLNQTLVIVLAGLFFVVSLIGALLSLIKVIKIDPQIALGGE</sequence>
<evidence type="ECO:0000256" key="6">
    <source>
        <dbReference type="ARBA" id="ARBA00022475"/>
    </source>
</evidence>
<dbReference type="GO" id="GO:0005886">
    <property type="term" value="C:plasma membrane"/>
    <property type="evidence" value="ECO:0007669"/>
    <property type="project" value="UniProtKB-SubCell"/>
</dbReference>
<evidence type="ECO:0000259" key="12">
    <source>
        <dbReference type="Pfam" id="PF02687"/>
    </source>
</evidence>
<comment type="caution">
    <text evidence="13">The sequence shown here is derived from an EMBL/GenBank/DDBJ whole genome shotgun (WGS) entry which is preliminary data.</text>
</comment>
<evidence type="ECO:0000256" key="10">
    <source>
        <dbReference type="ARBA" id="ARBA00024973"/>
    </source>
</evidence>
<evidence type="ECO:0000256" key="4">
    <source>
        <dbReference type="ARBA" id="ARBA00016962"/>
    </source>
</evidence>
<proteinExistence type="inferred from homology"/>
<evidence type="ECO:0000256" key="9">
    <source>
        <dbReference type="ARBA" id="ARBA00023136"/>
    </source>
</evidence>
<keyword evidence="14" id="KW-1185">Reference proteome</keyword>
<evidence type="ECO:0000256" key="5">
    <source>
        <dbReference type="ARBA" id="ARBA00022448"/>
    </source>
</evidence>
<organism evidence="13 14">
    <name type="scientific">Macrococcus lamae</name>
    <dbReference type="NCBI Taxonomy" id="198484"/>
    <lineage>
        <taxon>Bacteria</taxon>
        <taxon>Bacillati</taxon>
        <taxon>Bacillota</taxon>
        <taxon>Bacilli</taxon>
        <taxon>Bacillales</taxon>
        <taxon>Staphylococcaceae</taxon>
        <taxon>Macrococcus</taxon>
    </lineage>
</organism>
<evidence type="ECO:0000256" key="1">
    <source>
        <dbReference type="ARBA" id="ARBA00004651"/>
    </source>
</evidence>
<comment type="subunit">
    <text evidence="3">The complex is composed of two ATP-binding proteins (HrtA), two transmembrane proteins (HrtB) and a solute-binding protein.</text>
</comment>
<dbReference type="InterPro" id="IPR003838">
    <property type="entry name" value="ABC3_permease_C"/>
</dbReference>
<evidence type="ECO:0000313" key="14">
    <source>
        <dbReference type="Proteomes" id="UP000294802"/>
    </source>
</evidence>
<dbReference type="PANTHER" id="PTHR43738:SF1">
    <property type="entry name" value="HEMIN TRANSPORT SYSTEM PERMEASE PROTEIN HRTB-RELATED"/>
    <property type="match status" value="1"/>
</dbReference>
<dbReference type="PANTHER" id="PTHR43738">
    <property type="entry name" value="ABC TRANSPORTER, MEMBRANE PROTEIN"/>
    <property type="match status" value="1"/>
</dbReference>
<feature type="transmembrane region" description="Helical" evidence="11">
    <location>
        <begin position="228"/>
        <end position="250"/>
    </location>
</feature>
<evidence type="ECO:0000256" key="8">
    <source>
        <dbReference type="ARBA" id="ARBA00022989"/>
    </source>
</evidence>
<feature type="transmembrane region" description="Helical" evidence="11">
    <location>
        <begin position="313"/>
        <end position="334"/>
    </location>
</feature>
<name>A0A4R6BSM6_9STAP</name>
<reference evidence="13 14" key="1">
    <citation type="submission" date="2019-01" db="EMBL/GenBank/DDBJ databases">
        <title>Draft genome sequences of the type strains of six Macrococcus species.</title>
        <authorList>
            <person name="Mazhar S."/>
            <person name="Altermann E."/>
            <person name="Hill C."/>
            <person name="Mcauliffe O."/>
        </authorList>
    </citation>
    <scope>NUCLEOTIDE SEQUENCE [LARGE SCALE GENOMIC DNA]</scope>
    <source>
        <strain evidence="13 14">CCM4815</strain>
    </source>
</reference>
<dbReference type="RefSeq" id="WP_133444434.1">
    <property type="nucleotide sequence ID" value="NZ_SCWB01000017.1"/>
</dbReference>
<accession>A0A4R6BSM6</accession>
<gene>
    <name evidence="13" type="ORF">ERX29_09465</name>
</gene>
<evidence type="ECO:0000256" key="7">
    <source>
        <dbReference type="ARBA" id="ARBA00022692"/>
    </source>
</evidence>
<feature type="domain" description="ABC3 transporter permease C-terminal" evidence="12">
    <location>
        <begin position="231"/>
        <end position="341"/>
    </location>
</feature>
<comment type="subcellular location">
    <subcellularLocation>
        <location evidence="1">Cell membrane</location>
        <topology evidence="1">Multi-pass membrane protein</topology>
    </subcellularLocation>
</comment>
<keyword evidence="7 11" id="KW-0812">Transmembrane</keyword>
<keyword evidence="5" id="KW-0813">Transport</keyword>
<feature type="transmembrane region" description="Helical" evidence="11">
    <location>
        <begin position="271"/>
        <end position="301"/>
    </location>
</feature>
<evidence type="ECO:0000256" key="11">
    <source>
        <dbReference type="SAM" id="Phobius"/>
    </source>
</evidence>
<evidence type="ECO:0000256" key="3">
    <source>
        <dbReference type="ARBA" id="ARBA00011131"/>
    </source>
</evidence>
<protein>
    <recommendedName>
        <fullName evidence="4">Putative hemin transport system permease protein HrtB</fullName>
    </recommendedName>
</protein>
<evidence type="ECO:0000313" key="13">
    <source>
        <dbReference type="EMBL" id="TDM07108.1"/>
    </source>
</evidence>
<comment type="function">
    <text evidence="10">Part of the ABC transporter complex hrt involved in hemin import. Responsible for the translocation of the substrate across the membrane.</text>
</comment>
<keyword evidence="6" id="KW-1003">Cell membrane</keyword>
<dbReference type="Pfam" id="PF02687">
    <property type="entry name" value="FtsX"/>
    <property type="match status" value="1"/>
</dbReference>
<dbReference type="AlphaFoldDB" id="A0A4R6BSM6"/>
<dbReference type="OrthoDB" id="384327at2"/>